<reference evidence="7" key="1">
    <citation type="journal article" date="2019" name="Int. J. Syst. Evol. Microbiol.">
        <title>The Global Catalogue of Microorganisms (GCM) 10K type strain sequencing project: providing services to taxonomists for standard genome sequencing and annotation.</title>
        <authorList>
            <consortium name="The Broad Institute Genomics Platform"/>
            <consortium name="The Broad Institute Genome Sequencing Center for Infectious Disease"/>
            <person name="Wu L."/>
            <person name="Ma J."/>
        </authorList>
    </citation>
    <scope>NUCLEOTIDE SEQUENCE [LARGE SCALE GENOMIC DNA]</scope>
    <source>
        <strain evidence="7">JCM 16548</strain>
    </source>
</reference>
<dbReference type="PROSITE" id="PS00893">
    <property type="entry name" value="NUDIX_BOX"/>
    <property type="match status" value="1"/>
</dbReference>
<organism evidence="6 7">
    <name type="scientific">Microlunatus aurantiacus</name>
    <dbReference type="NCBI Taxonomy" id="446786"/>
    <lineage>
        <taxon>Bacteria</taxon>
        <taxon>Bacillati</taxon>
        <taxon>Actinomycetota</taxon>
        <taxon>Actinomycetes</taxon>
        <taxon>Propionibacteriales</taxon>
        <taxon>Propionibacteriaceae</taxon>
        <taxon>Microlunatus</taxon>
    </lineage>
</organism>
<keyword evidence="7" id="KW-1185">Reference proteome</keyword>
<dbReference type="PRINTS" id="PR00502">
    <property type="entry name" value="NUDIXFAMILY"/>
</dbReference>
<dbReference type="Gene3D" id="3.90.79.10">
    <property type="entry name" value="Nucleoside Triphosphate Pyrophosphohydrolase"/>
    <property type="match status" value="1"/>
</dbReference>
<dbReference type="SUPFAM" id="SSF55811">
    <property type="entry name" value="Nudix"/>
    <property type="match status" value="1"/>
</dbReference>
<proteinExistence type="inferred from homology"/>
<dbReference type="PROSITE" id="PS51462">
    <property type="entry name" value="NUDIX"/>
    <property type="match status" value="1"/>
</dbReference>
<evidence type="ECO:0000256" key="3">
    <source>
        <dbReference type="ARBA" id="ARBA00022801"/>
    </source>
</evidence>
<name>A0ABP7CUV0_9ACTN</name>
<evidence type="ECO:0000256" key="4">
    <source>
        <dbReference type="RuleBase" id="RU003476"/>
    </source>
</evidence>
<dbReference type="InterPro" id="IPR020476">
    <property type="entry name" value="Nudix_hydrolase"/>
</dbReference>
<sequence>MAMVGARLVVSGLVRCGDHLVIVENSSPNGPQWSAPGGKLEPGETPLAAAVREVHEECGIVVDLPHRLVHTTFMTFAAEEGVETWIALGYEFRLDEMVDLPDWVDLDGVACNAEWVTVGVAADRVGGSAVPPVARSFVDYCSAVGSTVTRYYEFDVDLTRDPPSEHTSWFGDLDAR</sequence>
<accession>A0ABP7CUV0</accession>
<dbReference type="InterPro" id="IPR015797">
    <property type="entry name" value="NUDIX_hydrolase-like_dom_sf"/>
</dbReference>
<evidence type="ECO:0000259" key="5">
    <source>
        <dbReference type="PROSITE" id="PS51462"/>
    </source>
</evidence>
<evidence type="ECO:0000313" key="7">
    <source>
        <dbReference type="Proteomes" id="UP001500051"/>
    </source>
</evidence>
<comment type="similarity">
    <text evidence="2 4">Belongs to the Nudix hydrolase family.</text>
</comment>
<evidence type="ECO:0000256" key="1">
    <source>
        <dbReference type="ARBA" id="ARBA00001946"/>
    </source>
</evidence>
<dbReference type="Proteomes" id="UP001500051">
    <property type="component" value="Unassembled WGS sequence"/>
</dbReference>
<gene>
    <name evidence="6" type="ORF">GCM10022204_10900</name>
</gene>
<dbReference type="EMBL" id="BAAAYX010000002">
    <property type="protein sequence ID" value="GAA3696759.1"/>
    <property type="molecule type" value="Genomic_DNA"/>
</dbReference>
<dbReference type="InterPro" id="IPR020084">
    <property type="entry name" value="NUDIX_hydrolase_CS"/>
</dbReference>
<dbReference type="PANTHER" id="PTHR43046:SF14">
    <property type="entry name" value="MUTT_NUDIX FAMILY PROTEIN"/>
    <property type="match status" value="1"/>
</dbReference>
<comment type="cofactor">
    <cofactor evidence="1">
        <name>Mg(2+)</name>
        <dbReference type="ChEBI" id="CHEBI:18420"/>
    </cofactor>
</comment>
<evidence type="ECO:0000256" key="2">
    <source>
        <dbReference type="ARBA" id="ARBA00005582"/>
    </source>
</evidence>
<dbReference type="PANTHER" id="PTHR43046">
    <property type="entry name" value="GDP-MANNOSE MANNOSYL HYDROLASE"/>
    <property type="match status" value="1"/>
</dbReference>
<evidence type="ECO:0000313" key="6">
    <source>
        <dbReference type="EMBL" id="GAA3696759.1"/>
    </source>
</evidence>
<dbReference type="Pfam" id="PF00293">
    <property type="entry name" value="NUDIX"/>
    <property type="match status" value="1"/>
</dbReference>
<dbReference type="InterPro" id="IPR000086">
    <property type="entry name" value="NUDIX_hydrolase_dom"/>
</dbReference>
<protein>
    <recommendedName>
        <fullName evidence="5">Nudix hydrolase domain-containing protein</fullName>
    </recommendedName>
</protein>
<feature type="domain" description="Nudix hydrolase" evidence="5">
    <location>
        <begin position="5"/>
        <end position="145"/>
    </location>
</feature>
<comment type="caution">
    <text evidence="6">The sequence shown here is derived from an EMBL/GenBank/DDBJ whole genome shotgun (WGS) entry which is preliminary data.</text>
</comment>
<keyword evidence="3 4" id="KW-0378">Hydrolase</keyword>